<protein>
    <submittedName>
        <fullName evidence="1">Uncharacterized protein</fullName>
    </submittedName>
</protein>
<dbReference type="Proteomes" id="UP000287651">
    <property type="component" value="Unassembled WGS sequence"/>
</dbReference>
<proteinExistence type="predicted"/>
<dbReference type="AlphaFoldDB" id="A0A426Z9P6"/>
<reference evidence="1 2" key="1">
    <citation type="journal article" date="2014" name="Agronomy (Basel)">
        <title>A Draft Genome Sequence for Ensete ventricosum, the Drought-Tolerant Tree Against Hunger.</title>
        <authorList>
            <person name="Harrison J."/>
            <person name="Moore K.A."/>
            <person name="Paszkiewicz K."/>
            <person name="Jones T."/>
            <person name="Grant M."/>
            <person name="Ambacheew D."/>
            <person name="Muzemil S."/>
            <person name="Studholme D.J."/>
        </authorList>
    </citation>
    <scope>NUCLEOTIDE SEQUENCE [LARGE SCALE GENOMIC DNA]</scope>
</reference>
<sequence>PPTPKGVFPKRFTCRRKDPKHWLSHVPAPGQIWLGDEASTTYICSTQIPHLAGDMYTLSSEVLMAQATKALVLDSGLGDGGRALETDSAMDALQVDLPKKAVEEYKKSLIFDMELYRMGWVSLEYAYQLALARLRAQHPGIEKKEDPLTLLLENVDVSMTKEQPFDDSPPSADR</sequence>
<evidence type="ECO:0000313" key="2">
    <source>
        <dbReference type="Proteomes" id="UP000287651"/>
    </source>
</evidence>
<accession>A0A426Z9P6</accession>
<comment type="caution">
    <text evidence="1">The sequence shown here is derived from an EMBL/GenBank/DDBJ whole genome shotgun (WGS) entry which is preliminary data.</text>
</comment>
<evidence type="ECO:0000313" key="1">
    <source>
        <dbReference type="EMBL" id="RRT60679.1"/>
    </source>
</evidence>
<gene>
    <name evidence="1" type="ORF">B296_00024742</name>
</gene>
<dbReference type="EMBL" id="AMZH03007689">
    <property type="protein sequence ID" value="RRT60679.1"/>
    <property type="molecule type" value="Genomic_DNA"/>
</dbReference>
<feature type="non-terminal residue" evidence="1">
    <location>
        <position position="1"/>
    </location>
</feature>
<name>A0A426Z9P6_ENSVE</name>
<organism evidence="1 2">
    <name type="scientific">Ensete ventricosum</name>
    <name type="common">Abyssinian banana</name>
    <name type="synonym">Musa ensete</name>
    <dbReference type="NCBI Taxonomy" id="4639"/>
    <lineage>
        <taxon>Eukaryota</taxon>
        <taxon>Viridiplantae</taxon>
        <taxon>Streptophyta</taxon>
        <taxon>Embryophyta</taxon>
        <taxon>Tracheophyta</taxon>
        <taxon>Spermatophyta</taxon>
        <taxon>Magnoliopsida</taxon>
        <taxon>Liliopsida</taxon>
        <taxon>Zingiberales</taxon>
        <taxon>Musaceae</taxon>
        <taxon>Ensete</taxon>
    </lineage>
</organism>